<evidence type="ECO:0000256" key="1">
    <source>
        <dbReference type="SAM" id="Phobius"/>
    </source>
</evidence>
<evidence type="ECO:0000313" key="2">
    <source>
        <dbReference type="EMBL" id="THD75759.1"/>
    </source>
</evidence>
<dbReference type="Proteomes" id="UP000306113">
    <property type="component" value="Unassembled WGS sequence"/>
</dbReference>
<feature type="transmembrane region" description="Helical" evidence="1">
    <location>
        <begin position="251"/>
        <end position="270"/>
    </location>
</feature>
<reference evidence="2 3" key="1">
    <citation type="submission" date="2019-04" db="EMBL/GenBank/DDBJ databases">
        <title>Draft genome sequence of Youngimonas vesicularis.</title>
        <authorList>
            <person name="Hameed A."/>
        </authorList>
    </citation>
    <scope>NUCLEOTIDE SEQUENCE [LARGE SCALE GENOMIC DNA]</scope>
    <source>
        <strain evidence="2 3">CC-AMW-E</strain>
    </source>
</reference>
<keyword evidence="1" id="KW-0812">Transmembrane</keyword>
<feature type="transmembrane region" description="Helical" evidence="1">
    <location>
        <begin position="46"/>
        <end position="64"/>
    </location>
</feature>
<feature type="transmembrane region" description="Helical" evidence="1">
    <location>
        <begin position="282"/>
        <end position="301"/>
    </location>
</feature>
<evidence type="ECO:0000313" key="3">
    <source>
        <dbReference type="Proteomes" id="UP000306113"/>
    </source>
</evidence>
<protein>
    <recommendedName>
        <fullName evidence="4">DUF1624 domain-containing protein</fullName>
    </recommendedName>
</protein>
<keyword evidence="1" id="KW-0472">Membrane</keyword>
<evidence type="ECO:0008006" key="4">
    <source>
        <dbReference type="Google" id="ProtNLM"/>
    </source>
</evidence>
<dbReference type="OrthoDB" id="8340583at2"/>
<gene>
    <name evidence="2" type="ORF">E7681_04715</name>
</gene>
<dbReference type="RefSeq" id="WP_136338122.1">
    <property type="nucleotide sequence ID" value="NZ_SSMD01000002.1"/>
</dbReference>
<comment type="caution">
    <text evidence="2">The sequence shown here is derived from an EMBL/GenBank/DDBJ whole genome shotgun (WGS) entry which is preliminary data.</text>
</comment>
<feature type="transmembrane region" description="Helical" evidence="1">
    <location>
        <begin position="313"/>
        <end position="331"/>
    </location>
</feature>
<feature type="transmembrane region" description="Helical" evidence="1">
    <location>
        <begin position="212"/>
        <end position="231"/>
    </location>
</feature>
<accession>A0A4V3UZ96</accession>
<feature type="transmembrane region" description="Helical" evidence="1">
    <location>
        <begin position="174"/>
        <end position="200"/>
    </location>
</feature>
<feature type="transmembrane region" description="Helical" evidence="1">
    <location>
        <begin position="149"/>
        <end position="168"/>
    </location>
</feature>
<organism evidence="2 3">
    <name type="scientific">Thalassobius vesicularis</name>
    <dbReference type="NCBI Taxonomy" id="1294297"/>
    <lineage>
        <taxon>Bacteria</taxon>
        <taxon>Pseudomonadati</taxon>
        <taxon>Pseudomonadota</taxon>
        <taxon>Alphaproteobacteria</taxon>
        <taxon>Rhodobacterales</taxon>
        <taxon>Roseobacteraceae</taxon>
        <taxon>Thalassovita</taxon>
    </lineage>
</organism>
<sequence length="382" mass="41004">MSKTGAKRRFDALDELRGVAIILAMLDHVKVQFVTDVHVLVPLTRLATPTFIIIFGAMIEIAYLSSARDGGSAQTLRWRMAQRLVTVALLFLLLTGGAVVSGNLDPLTGLRAALCLVQGRFSEIFLTYAALFALILLFWRGVLRHGSTLVLIGAALGWGMWWVLTPVVEAPPYIVGFLLGIGQGYGPAILPGLTFLGFGMALGEALTGRRSAILPALLVGLALVVVGLELQHGILEAGRRFLAHRWTNHPGYFAVGTVAACGMLAWLAVLKRAGALRGVRRWLGRVGVQTLFIYGAGNLVLNLLPYQALPHWLGIPVAALFLGGLLVLAVAGREARNRLGLGLPALWRRGYAPVRDAVAAMIAAPRRPKLSEDRAGSIQRPA</sequence>
<feature type="transmembrane region" description="Helical" evidence="1">
    <location>
        <begin position="84"/>
        <end position="104"/>
    </location>
</feature>
<keyword evidence="3" id="KW-1185">Reference proteome</keyword>
<dbReference type="EMBL" id="SSMD01000002">
    <property type="protein sequence ID" value="THD75759.1"/>
    <property type="molecule type" value="Genomic_DNA"/>
</dbReference>
<proteinExistence type="predicted"/>
<dbReference type="AlphaFoldDB" id="A0A4V3UZ96"/>
<keyword evidence="1" id="KW-1133">Transmembrane helix</keyword>
<name>A0A4V3UZ96_9RHOB</name>
<feature type="transmembrane region" description="Helical" evidence="1">
    <location>
        <begin position="124"/>
        <end position="142"/>
    </location>
</feature>